<dbReference type="RefSeq" id="WP_242164686.1">
    <property type="nucleotide sequence ID" value="NZ_JAJMLW010000002.1"/>
</dbReference>
<feature type="compositionally biased region" description="Gly residues" evidence="1">
    <location>
        <begin position="341"/>
        <end position="362"/>
    </location>
</feature>
<feature type="region of interest" description="Disordered" evidence="1">
    <location>
        <begin position="333"/>
        <end position="368"/>
    </location>
</feature>
<feature type="region of interest" description="Disordered" evidence="1">
    <location>
        <begin position="219"/>
        <end position="242"/>
    </location>
</feature>
<evidence type="ECO:0000256" key="1">
    <source>
        <dbReference type="SAM" id="MobiDB-lite"/>
    </source>
</evidence>
<dbReference type="InterPro" id="IPR010982">
    <property type="entry name" value="Lambda_DNA-bd_dom_sf"/>
</dbReference>
<feature type="region of interest" description="Disordered" evidence="1">
    <location>
        <begin position="93"/>
        <end position="159"/>
    </location>
</feature>
<gene>
    <name evidence="3" type="ORF">LPT13_06205</name>
</gene>
<evidence type="ECO:0000256" key="2">
    <source>
        <dbReference type="SAM" id="Phobius"/>
    </source>
</evidence>
<dbReference type="InterPro" id="IPR050400">
    <property type="entry name" value="Bact_Cytoskel_RodZ"/>
</dbReference>
<keyword evidence="2" id="KW-0472">Membrane</keyword>
<accession>A0ABS9WGG3</accession>
<reference evidence="3" key="1">
    <citation type="submission" date="2021-11" db="EMBL/GenBank/DDBJ databases">
        <title>A Novel Adlercreutzia Species, isolated from a Allomyrina dichotoma larva feces.</title>
        <authorList>
            <person name="Suh M.K."/>
        </authorList>
    </citation>
    <scope>NUCLEOTIDE SEQUENCE</scope>
    <source>
        <strain evidence="3">JBNU-10</strain>
    </source>
</reference>
<keyword evidence="4" id="KW-1185">Reference proteome</keyword>
<feature type="compositionally biased region" description="Basic and acidic residues" evidence="1">
    <location>
        <begin position="128"/>
        <end position="146"/>
    </location>
</feature>
<dbReference type="Pfam" id="PF13413">
    <property type="entry name" value="HTH_25"/>
    <property type="match status" value="1"/>
</dbReference>
<dbReference type="PANTHER" id="PTHR34475:SF1">
    <property type="entry name" value="CYTOSKELETON PROTEIN RODZ"/>
    <property type="match status" value="1"/>
</dbReference>
<keyword evidence="2" id="KW-1133">Transmembrane helix</keyword>
<dbReference type="PANTHER" id="PTHR34475">
    <property type="match status" value="1"/>
</dbReference>
<evidence type="ECO:0000313" key="4">
    <source>
        <dbReference type="Proteomes" id="UP001430755"/>
    </source>
</evidence>
<dbReference type="Proteomes" id="UP001430755">
    <property type="component" value="Unassembled WGS sequence"/>
</dbReference>
<feature type="transmembrane region" description="Helical" evidence="2">
    <location>
        <begin position="174"/>
        <end position="195"/>
    </location>
</feature>
<sequence length="368" mass="38839">MARQIAFGDILRDARKRKGMDLSAAARRLRIRPDILRAIEDSDFARMPPRGYTTNMVNAYARLVGLNAAEIGRLYKDQAYAFEVGRVRDDARVGDGAARPRSGARQGRAARPREEQRAVRHNALGRGLYDDRTDERGRTYATDRVHPSRHGSMPSAQYTNLYAPPKVPTSGSRLPYVIAGAVIVVLLIVVLFLVFGNKAPAQQDVPQVPITGLTDTSNQAASNGTASGGDAQGGAATTPPPAVAPTSAKFSYAVKEGQSAYIEVYLDGSSGADVAQTVEGPATRDYNVTGTLRFVTSNPDGVTLTLDGEEVKPTDSRGNGVYTYSVDFPAILREWQEEHGGGSSAEGGSSGSSGSGEGGSSSGGLSAS</sequence>
<protein>
    <submittedName>
        <fullName evidence="3">Helix-turn-helix domain-containing protein</fullName>
    </submittedName>
</protein>
<organism evidence="3 4">
    <name type="scientific">Adlercreutzia faecimuris</name>
    <dbReference type="NCBI Taxonomy" id="2897341"/>
    <lineage>
        <taxon>Bacteria</taxon>
        <taxon>Bacillati</taxon>
        <taxon>Actinomycetota</taxon>
        <taxon>Coriobacteriia</taxon>
        <taxon>Eggerthellales</taxon>
        <taxon>Eggerthellaceae</taxon>
        <taxon>Adlercreutzia</taxon>
    </lineage>
</organism>
<evidence type="ECO:0000313" key="3">
    <source>
        <dbReference type="EMBL" id="MCI2241941.1"/>
    </source>
</evidence>
<comment type="caution">
    <text evidence="3">The sequence shown here is derived from an EMBL/GenBank/DDBJ whole genome shotgun (WGS) entry which is preliminary data.</text>
</comment>
<dbReference type="Gene3D" id="1.10.260.40">
    <property type="entry name" value="lambda repressor-like DNA-binding domains"/>
    <property type="match status" value="1"/>
</dbReference>
<keyword evidence="2" id="KW-0812">Transmembrane</keyword>
<proteinExistence type="predicted"/>
<dbReference type="EMBL" id="JAJMLW010000002">
    <property type="protein sequence ID" value="MCI2241941.1"/>
    <property type="molecule type" value="Genomic_DNA"/>
</dbReference>
<name>A0ABS9WGG3_9ACTN</name>